<reference evidence="1" key="1">
    <citation type="submission" date="2021-05" db="EMBL/GenBank/DDBJ databases">
        <authorList>
            <person name="Pietrasiak N."/>
            <person name="Ward R."/>
            <person name="Stajich J.E."/>
            <person name="Kurbessoian T."/>
        </authorList>
    </citation>
    <scope>NUCLEOTIDE SEQUENCE</scope>
    <source>
        <strain evidence="1">JT2-VF2</strain>
    </source>
</reference>
<dbReference type="AlphaFoldDB" id="A0A951UFX9"/>
<gene>
    <name evidence="1" type="ORF">KME32_04000</name>
</gene>
<accession>A0A951UFX9</accession>
<dbReference type="EMBL" id="JAHHHN010000002">
    <property type="protein sequence ID" value="MBW4560315.1"/>
    <property type="molecule type" value="Genomic_DNA"/>
</dbReference>
<proteinExistence type="predicted"/>
<sequence>MFNINEYVLNPQTGQVGKVIGYGHEIINNVYTVTLKVLISETAHYPNKLLVLEDLVSAWSVMP</sequence>
<dbReference type="Proteomes" id="UP000715781">
    <property type="component" value="Unassembled WGS sequence"/>
</dbReference>
<comment type="caution">
    <text evidence="1">The sequence shown here is derived from an EMBL/GenBank/DDBJ whole genome shotgun (WGS) entry which is preliminary data.</text>
</comment>
<name>A0A951UFX9_9NOST</name>
<protein>
    <submittedName>
        <fullName evidence="1">Uncharacterized protein</fullName>
    </submittedName>
</protein>
<evidence type="ECO:0000313" key="1">
    <source>
        <dbReference type="EMBL" id="MBW4560315.1"/>
    </source>
</evidence>
<organism evidence="1 2">
    <name type="scientific">Mojavia pulchra JT2-VF2</name>
    <dbReference type="NCBI Taxonomy" id="287848"/>
    <lineage>
        <taxon>Bacteria</taxon>
        <taxon>Bacillati</taxon>
        <taxon>Cyanobacteriota</taxon>
        <taxon>Cyanophyceae</taxon>
        <taxon>Nostocales</taxon>
        <taxon>Nostocaceae</taxon>
    </lineage>
</organism>
<reference evidence="1" key="2">
    <citation type="journal article" date="2022" name="Microbiol. Resour. Announc.">
        <title>Metagenome Sequencing to Explore Phylogenomics of Terrestrial Cyanobacteria.</title>
        <authorList>
            <person name="Ward R.D."/>
            <person name="Stajich J.E."/>
            <person name="Johansen J.R."/>
            <person name="Huntemann M."/>
            <person name="Clum A."/>
            <person name="Foster B."/>
            <person name="Foster B."/>
            <person name="Roux S."/>
            <person name="Palaniappan K."/>
            <person name="Varghese N."/>
            <person name="Mukherjee S."/>
            <person name="Reddy T.B.K."/>
            <person name="Daum C."/>
            <person name="Copeland A."/>
            <person name="Chen I.A."/>
            <person name="Ivanova N.N."/>
            <person name="Kyrpides N.C."/>
            <person name="Shapiro N."/>
            <person name="Eloe-Fadrosh E.A."/>
            <person name="Pietrasiak N."/>
        </authorList>
    </citation>
    <scope>NUCLEOTIDE SEQUENCE</scope>
    <source>
        <strain evidence="1">JT2-VF2</strain>
    </source>
</reference>
<evidence type="ECO:0000313" key="2">
    <source>
        <dbReference type="Proteomes" id="UP000715781"/>
    </source>
</evidence>